<dbReference type="EMBL" id="GBRH01169625">
    <property type="protein sequence ID" value="JAE28271.1"/>
    <property type="molecule type" value="Transcribed_RNA"/>
</dbReference>
<reference evidence="1" key="1">
    <citation type="submission" date="2014-09" db="EMBL/GenBank/DDBJ databases">
        <authorList>
            <person name="Magalhaes I.L.F."/>
            <person name="Oliveira U."/>
            <person name="Santos F.R."/>
            <person name="Vidigal T.H.D.A."/>
            <person name="Brescovit A.D."/>
            <person name="Santos A.J."/>
        </authorList>
    </citation>
    <scope>NUCLEOTIDE SEQUENCE</scope>
    <source>
        <tissue evidence="1">Shoot tissue taken approximately 20 cm above the soil surface</tissue>
    </source>
</reference>
<proteinExistence type="predicted"/>
<reference evidence="1" key="2">
    <citation type="journal article" date="2015" name="Data Brief">
        <title>Shoot transcriptome of the giant reed, Arundo donax.</title>
        <authorList>
            <person name="Barrero R.A."/>
            <person name="Guerrero F.D."/>
            <person name="Moolhuijzen P."/>
            <person name="Goolsby J.A."/>
            <person name="Tidwell J."/>
            <person name="Bellgard S.E."/>
            <person name="Bellgard M.I."/>
        </authorList>
    </citation>
    <scope>NUCLEOTIDE SEQUENCE</scope>
    <source>
        <tissue evidence="1">Shoot tissue taken approximately 20 cm above the soil surface</tissue>
    </source>
</reference>
<evidence type="ECO:0000313" key="1">
    <source>
        <dbReference type="EMBL" id="JAE28271.1"/>
    </source>
</evidence>
<dbReference type="AlphaFoldDB" id="A0A0A9H099"/>
<protein>
    <submittedName>
        <fullName evidence="1">Uncharacterized protein</fullName>
    </submittedName>
</protein>
<name>A0A0A9H099_ARUDO</name>
<organism evidence="1">
    <name type="scientific">Arundo donax</name>
    <name type="common">Giant reed</name>
    <name type="synonym">Donax arundinaceus</name>
    <dbReference type="NCBI Taxonomy" id="35708"/>
    <lineage>
        <taxon>Eukaryota</taxon>
        <taxon>Viridiplantae</taxon>
        <taxon>Streptophyta</taxon>
        <taxon>Embryophyta</taxon>
        <taxon>Tracheophyta</taxon>
        <taxon>Spermatophyta</taxon>
        <taxon>Magnoliopsida</taxon>
        <taxon>Liliopsida</taxon>
        <taxon>Poales</taxon>
        <taxon>Poaceae</taxon>
        <taxon>PACMAD clade</taxon>
        <taxon>Arundinoideae</taxon>
        <taxon>Arundineae</taxon>
        <taxon>Arundo</taxon>
    </lineage>
</organism>
<sequence length="26" mass="2833">MCTQCASNKFNRAMILCIGSVLDRAS</sequence>
<accession>A0A0A9H099</accession>